<keyword evidence="2" id="KW-1185">Reference proteome</keyword>
<sequence>MKHIDFGEWMMIGLMAMGYVFIIIKAFEWFVLLLAKQWDKRRKETRRQKAVNELYDAFELDQLKDGSTMRVATKSDLNIFMYRRERKP</sequence>
<accession>A0ACC5PY06</accession>
<organism evidence="1 2">
    <name type="scientific">Enterobacter agglomerans</name>
    <name type="common">Erwinia herbicola</name>
    <name type="synonym">Pantoea agglomerans</name>
    <dbReference type="NCBI Taxonomy" id="549"/>
    <lineage>
        <taxon>Bacteria</taxon>
        <taxon>Pseudomonadati</taxon>
        <taxon>Pseudomonadota</taxon>
        <taxon>Gammaproteobacteria</taxon>
        <taxon>Enterobacterales</taxon>
        <taxon>Erwiniaceae</taxon>
        <taxon>Pantoea</taxon>
        <taxon>Pantoea agglomerans group</taxon>
    </lineage>
</organism>
<proteinExistence type="predicted"/>
<protein>
    <submittedName>
        <fullName evidence="1">DUF4752 family protein</fullName>
    </submittedName>
</protein>
<comment type="caution">
    <text evidence="1">The sequence shown here is derived from an EMBL/GenBank/DDBJ whole genome shotgun (WGS) entry which is preliminary data.</text>
</comment>
<name>A0ACC5PY06_ENTAG</name>
<gene>
    <name evidence="1" type="ORF">IFT41_24935</name>
</gene>
<reference evidence="1 2" key="1">
    <citation type="journal article" date="2020" name="FEMS Microbiol. Ecol.">
        <title>Temporal dynamics of bacterial communities during seed development and maturation.</title>
        <authorList>
            <person name="Chesneau G."/>
            <person name="Torres-Cortes G."/>
            <person name="Briand M."/>
            <person name="Darrasse A."/>
            <person name="Preveaux A."/>
            <person name="Marais C."/>
            <person name="Jacques M.A."/>
            <person name="Shade A."/>
            <person name="Barret M."/>
        </authorList>
    </citation>
    <scope>NUCLEOTIDE SEQUENCE [LARGE SCALE GENOMIC DNA]</scope>
    <source>
        <strain evidence="1 2">CFBP13709</strain>
    </source>
</reference>
<evidence type="ECO:0000313" key="1">
    <source>
        <dbReference type="EMBL" id="MBD8129343.1"/>
    </source>
</evidence>
<dbReference type="EMBL" id="JACYNR010000072">
    <property type="protein sequence ID" value="MBD8129343.1"/>
    <property type="molecule type" value="Genomic_DNA"/>
</dbReference>
<dbReference type="Proteomes" id="UP000610459">
    <property type="component" value="Unassembled WGS sequence"/>
</dbReference>
<evidence type="ECO:0000313" key="2">
    <source>
        <dbReference type="Proteomes" id="UP000610459"/>
    </source>
</evidence>